<dbReference type="Proteomes" id="UP000321408">
    <property type="component" value="Chromosome"/>
</dbReference>
<dbReference type="EMBL" id="CP042905">
    <property type="protein sequence ID" value="QEE15916.1"/>
    <property type="molecule type" value="Genomic_DNA"/>
</dbReference>
<sequence length="295" mass="34665">MNNQQPKSKKRRFNFRKKTSDELADEWAEKSVELPRMPFFYINIYQFCMPIFVVIGINFFIYYLYELLAVQIFLQIIFLPLIFIIDYLMYIWSMTKFCKILHWYYNKQSPAKTGVFSRKFTKHNVADRGVHYYHLRGFMYKWPVFISKKSIFPWMVNFVLRDMAANKIDKDVIYGDAYVSLEFTNLQQGAIIMDGATLSSHVNDSIFGNLTIEEVTVEKDGVMQTNSIMAPGGTISEGTAIGPKSYVPKGWRIEREDSQFIYGAPAKKFRQSSFIDLLPEEIKTQWLEKQKKIQK</sequence>
<evidence type="ECO:0008006" key="4">
    <source>
        <dbReference type="Google" id="ProtNLM"/>
    </source>
</evidence>
<proteinExistence type="predicted"/>
<organism evidence="2 3">
    <name type="scientific">Promethearchaeum syntrophicum</name>
    <dbReference type="NCBI Taxonomy" id="2594042"/>
    <lineage>
        <taxon>Archaea</taxon>
        <taxon>Promethearchaeati</taxon>
        <taxon>Promethearchaeota</taxon>
        <taxon>Promethearchaeia</taxon>
        <taxon>Promethearchaeales</taxon>
        <taxon>Promethearchaeaceae</taxon>
        <taxon>Promethearchaeum</taxon>
    </lineage>
</organism>
<dbReference type="RefSeq" id="WP_147662811.1">
    <property type="nucleotide sequence ID" value="NZ_CP042905.2"/>
</dbReference>
<name>A0A5B9DBA3_9ARCH</name>
<reference evidence="2 3" key="1">
    <citation type="journal article" date="2020" name="Nature">
        <title>Isolation of an archaeon at the prokaryote-eukaryote interface.</title>
        <authorList>
            <person name="Imachi H."/>
            <person name="Nobu M.K."/>
            <person name="Nakahara N."/>
            <person name="Morono Y."/>
            <person name="Ogawara M."/>
            <person name="Takaki Y."/>
            <person name="Takano Y."/>
            <person name="Uematsu K."/>
            <person name="Ikuta T."/>
            <person name="Ito M."/>
            <person name="Matsui Y."/>
            <person name="Miyazaki M."/>
            <person name="Murata K."/>
            <person name="Saito Y."/>
            <person name="Sakai S."/>
            <person name="Song C."/>
            <person name="Tasumi E."/>
            <person name="Yamanaka Y."/>
            <person name="Yamaguchi T."/>
            <person name="Kamagata Y."/>
            <person name="Tamaki H."/>
            <person name="Takai K."/>
        </authorList>
    </citation>
    <scope>NUCLEOTIDE SEQUENCE [LARGE SCALE GENOMIC DNA]</scope>
    <source>
        <strain evidence="2 3">MK-D1</strain>
    </source>
</reference>
<dbReference type="SUPFAM" id="SSF51161">
    <property type="entry name" value="Trimeric LpxA-like enzymes"/>
    <property type="match status" value="1"/>
</dbReference>
<gene>
    <name evidence="2" type="ORF">DSAG12_01743</name>
</gene>
<evidence type="ECO:0000313" key="3">
    <source>
        <dbReference type="Proteomes" id="UP000321408"/>
    </source>
</evidence>
<dbReference type="KEGG" id="psyt:DSAG12_01743"/>
<dbReference type="Gene3D" id="2.160.10.10">
    <property type="entry name" value="Hexapeptide repeat proteins"/>
    <property type="match status" value="1"/>
</dbReference>
<evidence type="ECO:0000256" key="1">
    <source>
        <dbReference type="SAM" id="Phobius"/>
    </source>
</evidence>
<evidence type="ECO:0000313" key="2">
    <source>
        <dbReference type="EMBL" id="QEE15916.1"/>
    </source>
</evidence>
<dbReference type="GeneID" id="41329736"/>
<dbReference type="AlphaFoldDB" id="A0A5B9DBA3"/>
<dbReference type="InterPro" id="IPR011004">
    <property type="entry name" value="Trimer_LpxA-like_sf"/>
</dbReference>
<keyword evidence="1" id="KW-1133">Transmembrane helix</keyword>
<feature type="transmembrane region" description="Helical" evidence="1">
    <location>
        <begin position="71"/>
        <end position="92"/>
    </location>
</feature>
<protein>
    <recommendedName>
        <fullName evidence="4">Bacterial transferase hexapeptide (Six repeats)</fullName>
    </recommendedName>
</protein>
<keyword evidence="3" id="KW-1185">Reference proteome</keyword>
<keyword evidence="1" id="KW-0812">Transmembrane</keyword>
<accession>A0A5B9DBA3</accession>
<keyword evidence="1" id="KW-0472">Membrane</keyword>
<reference evidence="2 3" key="2">
    <citation type="journal article" date="2024" name="Int. J. Syst. Evol. Microbiol.">
        <title>Promethearchaeum syntrophicum gen. nov., sp. nov., an anaerobic, obligately syntrophic archaeon, the first isolate of the lineage 'Asgard' archaea, and proposal of the new archaeal phylum Promethearchaeota phyl. nov. and kingdom Promethearchaeati regn. nov.</title>
        <authorList>
            <person name="Imachi H."/>
            <person name="Nobu M.K."/>
            <person name="Kato S."/>
            <person name="Takaki Y."/>
            <person name="Miyazaki M."/>
            <person name="Miyata M."/>
            <person name="Ogawara M."/>
            <person name="Saito Y."/>
            <person name="Sakai S."/>
            <person name="Tahara Y.O."/>
            <person name="Takano Y."/>
            <person name="Tasumi E."/>
            <person name="Uematsu K."/>
            <person name="Yoshimura T."/>
            <person name="Itoh T."/>
            <person name="Ohkuma M."/>
            <person name="Takai K."/>
        </authorList>
    </citation>
    <scope>NUCLEOTIDE SEQUENCE [LARGE SCALE GENOMIC DNA]</scope>
    <source>
        <strain evidence="2 3">MK-D1</strain>
    </source>
</reference>
<feature type="transmembrane region" description="Helical" evidence="1">
    <location>
        <begin position="40"/>
        <end position="65"/>
    </location>
</feature>